<evidence type="ECO:0000313" key="2">
    <source>
        <dbReference type="EMBL" id="KFD20472.1"/>
    </source>
</evidence>
<keyword evidence="3" id="KW-1185">Reference proteome</keyword>
<organism evidence="2 3">
    <name type="scientific">Tatumella ptyseos ATCC 33301</name>
    <dbReference type="NCBI Taxonomy" id="1005995"/>
    <lineage>
        <taxon>Bacteria</taxon>
        <taxon>Pseudomonadati</taxon>
        <taxon>Pseudomonadota</taxon>
        <taxon>Gammaproteobacteria</taxon>
        <taxon>Enterobacterales</taxon>
        <taxon>Erwiniaceae</taxon>
        <taxon>Tatumella</taxon>
    </lineage>
</organism>
<gene>
    <name evidence="2" type="ORF">GTPT_1268</name>
</gene>
<evidence type="ECO:0000313" key="3">
    <source>
        <dbReference type="Proteomes" id="UP000028602"/>
    </source>
</evidence>
<dbReference type="EMBL" id="JMPR01000021">
    <property type="protein sequence ID" value="KFD20472.1"/>
    <property type="molecule type" value="Genomic_DNA"/>
</dbReference>
<reference evidence="2 3" key="1">
    <citation type="submission" date="2014-05" db="EMBL/GenBank/DDBJ databases">
        <title>ATOL: Assembling a taxonomically balanced genome-scale reconstruction of the evolutionary history of the Enterobacteriaceae.</title>
        <authorList>
            <person name="Plunkett G.III."/>
            <person name="Neeno-Eckwall E.C."/>
            <person name="Glasner J.D."/>
            <person name="Perna N.T."/>
        </authorList>
    </citation>
    <scope>NUCLEOTIDE SEQUENCE [LARGE SCALE GENOMIC DNA]</scope>
    <source>
        <strain evidence="2 3">ATCC 33301</strain>
    </source>
</reference>
<name>A0A085JJ26_9GAMM</name>
<dbReference type="AlphaFoldDB" id="A0A085JJ26"/>
<sequence>MNAAGSKKADISPSDTGECQADQEVLFPPEGAFAITIVMWSVWHLISACLN</sequence>
<feature type="region of interest" description="Disordered" evidence="1">
    <location>
        <begin position="1"/>
        <end position="21"/>
    </location>
</feature>
<protein>
    <submittedName>
        <fullName evidence="2">Uncharacterized protein</fullName>
    </submittedName>
</protein>
<comment type="caution">
    <text evidence="2">The sequence shown here is derived from an EMBL/GenBank/DDBJ whole genome shotgun (WGS) entry which is preliminary data.</text>
</comment>
<proteinExistence type="predicted"/>
<dbReference type="Proteomes" id="UP000028602">
    <property type="component" value="Unassembled WGS sequence"/>
</dbReference>
<accession>A0A085JJ26</accession>
<evidence type="ECO:0000256" key="1">
    <source>
        <dbReference type="SAM" id="MobiDB-lite"/>
    </source>
</evidence>